<feature type="domain" description="tRNA(Ile)-lysidine/2-thiocytidine synthase N-terminal" evidence="8">
    <location>
        <begin position="27"/>
        <end position="203"/>
    </location>
</feature>
<evidence type="ECO:0000313" key="10">
    <source>
        <dbReference type="EMBL" id="MFC3685625.1"/>
    </source>
</evidence>
<evidence type="ECO:0000256" key="6">
    <source>
        <dbReference type="ARBA" id="ARBA00048539"/>
    </source>
</evidence>
<feature type="domain" description="tRNA(Ile)-lysidine synthase substrate-binding" evidence="9">
    <location>
        <begin position="250"/>
        <end position="316"/>
    </location>
</feature>
<evidence type="ECO:0000256" key="3">
    <source>
        <dbReference type="ARBA" id="ARBA00022694"/>
    </source>
</evidence>
<evidence type="ECO:0000256" key="7">
    <source>
        <dbReference type="HAMAP-Rule" id="MF_01161"/>
    </source>
</evidence>
<comment type="function">
    <text evidence="7">Ligates lysine onto the cytidine present at position 34 of the AUA codon-specific tRNA(Ile) that contains the anticodon CAU, in an ATP-dependent manner. Cytidine is converted to lysidine, thus changing the amino acid specificity of the tRNA from methionine to isoleucine.</text>
</comment>
<name>A0ABV7W7A2_9BURK</name>
<proteinExistence type="inferred from homology"/>
<dbReference type="InterPro" id="IPR012094">
    <property type="entry name" value="tRNA_Ile_lys_synt"/>
</dbReference>
<dbReference type="InterPro" id="IPR012795">
    <property type="entry name" value="tRNA_Ile_lys_synt_N"/>
</dbReference>
<comment type="caution">
    <text evidence="10">The sequence shown here is derived from an EMBL/GenBank/DDBJ whole genome shotgun (WGS) entry which is preliminary data.</text>
</comment>
<dbReference type="Pfam" id="PF01171">
    <property type="entry name" value="ATP_bind_3"/>
    <property type="match status" value="1"/>
</dbReference>
<evidence type="ECO:0000256" key="2">
    <source>
        <dbReference type="ARBA" id="ARBA00022598"/>
    </source>
</evidence>
<dbReference type="Pfam" id="PF09179">
    <property type="entry name" value="TilS"/>
    <property type="match status" value="1"/>
</dbReference>
<dbReference type="InterPro" id="IPR015262">
    <property type="entry name" value="tRNA_Ile_lys_synt_subst-bd"/>
</dbReference>
<keyword evidence="2 7" id="KW-0436">Ligase</keyword>
<evidence type="ECO:0000259" key="9">
    <source>
        <dbReference type="Pfam" id="PF09179"/>
    </source>
</evidence>
<evidence type="ECO:0000256" key="1">
    <source>
        <dbReference type="ARBA" id="ARBA00022490"/>
    </source>
</evidence>
<dbReference type="EC" id="6.3.4.19" evidence="7"/>
<dbReference type="Proteomes" id="UP001595729">
    <property type="component" value="Unassembled WGS sequence"/>
</dbReference>
<accession>A0ABV7W7A2</accession>
<dbReference type="Gene3D" id="1.20.59.20">
    <property type="match status" value="1"/>
</dbReference>
<comment type="caution">
    <text evidence="7">Lacks conserved residue(s) required for the propagation of feature annotation.</text>
</comment>
<dbReference type="HAMAP" id="MF_01161">
    <property type="entry name" value="tRNA_Ile_lys_synt"/>
    <property type="match status" value="1"/>
</dbReference>
<dbReference type="SUPFAM" id="SSF52402">
    <property type="entry name" value="Adenine nucleotide alpha hydrolases-like"/>
    <property type="match status" value="1"/>
</dbReference>
<gene>
    <name evidence="7 10" type="primary">tilS</name>
    <name evidence="10" type="ORF">ACFOPI_18630</name>
</gene>
<keyword evidence="1 7" id="KW-0963">Cytoplasm</keyword>
<dbReference type="PANTHER" id="PTHR43033">
    <property type="entry name" value="TRNA(ILE)-LYSIDINE SYNTHASE-RELATED"/>
    <property type="match status" value="1"/>
</dbReference>
<dbReference type="InterPro" id="IPR011063">
    <property type="entry name" value="TilS/TtcA_N"/>
</dbReference>
<reference evidence="11" key="1">
    <citation type="journal article" date="2019" name="Int. J. Syst. Evol. Microbiol.">
        <title>The Global Catalogue of Microorganisms (GCM) 10K type strain sequencing project: providing services to taxonomists for standard genome sequencing and annotation.</title>
        <authorList>
            <consortium name="The Broad Institute Genomics Platform"/>
            <consortium name="The Broad Institute Genome Sequencing Center for Infectious Disease"/>
            <person name="Wu L."/>
            <person name="Ma J."/>
        </authorList>
    </citation>
    <scope>NUCLEOTIDE SEQUENCE [LARGE SCALE GENOMIC DNA]</scope>
    <source>
        <strain evidence="11">KCTC 42501</strain>
    </source>
</reference>
<keyword evidence="3 7" id="KW-0819">tRNA processing</keyword>
<dbReference type="PANTHER" id="PTHR43033:SF1">
    <property type="entry name" value="TRNA(ILE)-LYSIDINE SYNTHASE-RELATED"/>
    <property type="match status" value="1"/>
</dbReference>
<keyword evidence="5" id="KW-0067">ATP-binding</keyword>
<evidence type="ECO:0000259" key="8">
    <source>
        <dbReference type="Pfam" id="PF01171"/>
    </source>
</evidence>
<comment type="similarity">
    <text evidence="7">Belongs to the tRNA(Ile)-lysidine synthase family.</text>
</comment>
<evidence type="ECO:0000313" key="11">
    <source>
        <dbReference type="Proteomes" id="UP001595729"/>
    </source>
</evidence>
<comment type="catalytic activity">
    <reaction evidence="6 7">
        <text>cytidine(34) in tRNA(Ile2) + L-lysine + ATP = lysidine(34) in tRNA(Ile2) + AMP + diphosphate + H(+)</text>
        <dbReference type="Rhea" id="RHEA:43744"/>
        <dbReference type="Rhea" id="RHEA-COMP:10625"/>
        <dbReference type="Rhea" id="RHEA-COMP:10670"/>
        <dbReference type="ChEBI" id="CHEBI:15378"/>
        <dbReference type="ChEBI" id="CHEBI:30616"/>
        <dbReference type="ChEBI" id="CHEBI:32551"/>
        <dbReference type="ChEBI" id="CHEBI:33019"/>
        <dbReference type="ChEBI" id="CHEBI:82748"/>
        <dbReference type="ChEBI" id="CHEBI:83665"/>
        <dbReference type="ChEBI" id="CHEBI:456215"/>
        <dbReference type="EC" id="6.3.4.19"/>
    </reaction>
</comment>
<dbReference type="RefSeq" id="WP_382177133.1">
    <property type="nucleotide sequence ID" value="NZ_JBHRXX010000007.1"/>
</dbReference>
<dbReference type="NCBIfam" id="TIGR02432">
    <property type="entry name" value="lysidine_TilS_N"/>
    <property type="match status" value="1"/>
</dbReference>
<evidence type="ECO:0000256" key="5">
    <source>
        <dbReference type="ARBA" id="ARBA00022840"/>
    </source>
</evidence>
<keyword evidence="11" id="KW-1185">Reference proteome</keyword>
<protein>
    <recommendedName>
        <fullName evidence="7">tRNA(Ile)-lysidine synthase</fullName>
        <ecNumber evidence="7">6.3.4.19</ecNumber>
    </recommendedName>
    <alternativeName>
        <fullName evidence="7">tRNA(Ile)-2-lysyl-cytidine synthase</fullName>
    </alternativeName>
    <alternativeName>
        <fullName evidence="7">tRNA(Ile)-lysidine synthetase</fullName>
    </alternativeName>
</protein>
<comment type="subcellular location">
    <subcellularLocation>
        <location evidence="7">Cytoplasm</location>
    </subcellularLocation>
</comment>
<evidence type="ECO:0000256" key="4">
    <source>
        <dbReference type="ARBA" id="ARBA00022741"/>
    </source>
</evidence>
<dbReference type="GO" id="GO:0032267">
    <property type="term" value="F:tRNA(Ile)-lysidine synthase activity"/>
    <property type="evidence" value="ECO:0007669"/>
    <property type="project" value="UniProtKB-EC"/>
</dbReference>
<dbReference type="InterPro" id="IPR014729">
    <property type="entry name" value="Rossmann-like_a/b/a_fold"/>
</dbReference>
<dbReference type="Gene3D" id="3.40.50.620">
    <property type="entry name" value="HUPs"/>
    <property type="match status" value="1"/>
</dbReference>
<dbReference type="EMBL" id="JBHRXX010000007">
    <property type="protein sequence ID" value="MFC3685625.1"/>
    <property type="molecule type" value="Genomic_DNA"/>
</dbReference>
<organism evidence="10 11">
    <name type="scientific">Hydrogenophaga luteola</name>
    <dbReference type="NCBI Taxonomy" id="1591122"/>
    <lineage>
        <taxon>Bacteria</taxon>
        <taxon>Pseudomonadati</taxon>
        <taxon>Pseudomonadota</taxon>
        <taxon>Betaproteobacteria</taxon>
        <taxon>Burkholderiales</taxon>
        <taxon>Comamonadaceae</taxon>
        <taxon>Hydrogenophaga</taxon>
    </lineage>
</organism>
<keyword evidence="4" id="KW-0547">Nucleotide-binding</keyword>
<dbReference type="SUPFAM" id="SSF82829">
    <property type="entry name" value="MesJ substrate recognition domain-like"/>
    <property type="match status" value="1"/>
</dbReference>
<dbReference type="CDD" id="cd01992">
    <property type="entry name" value="TilS_N"/>
    <property type="match status" value="1"/>
</dbReference>
<sequence length="327" mass="35254">MTASSNPCGPALLRWSAQGGPDTWTKLAVAYSAGADSTALLVAAHALWPGRVVALHVHHGLQAAADAFETTARTTCDRLGVPLHLAHVRARPARGQSPEDAARLYRYRALADLAKSAGAGLVLLAHHADDQAETLMLALSRGGGLPGLAAMPDHFERHGMRFARPLLEIPAGALRAWVECSGEPFADDPSNADLRFTRNRIRKTLLPAWEACFPGFRLMLARSARHAAQAQQLLDDLARIDLAAVGEPPSITGLQVLSRERQANVLRHWLRSGWGVVPTTAQMEQVLNQVTACLTRGHRIELKVADGTLRRDGGHLTFGRPTRAAPI</sequence>